<comment type="caution">
    <text evidence="2">The sequence shown here is derived from an EMBL/GenBank/DDBJ whole genome shotgun (WGS) entry which is preliminary data.</text>
</comment>
<dbReference type="AlphaFoldDB" id="A0A412PQ81"/>
<organism evidence="2 3">
    <name type="scientific">Streptococcus anginosus</name>
    <dbReference type="NCBI Taxonomy" id="1328"/>
    <lineage>
        <taxon>Bacteria</taxon>
        <taxon>Bacillati</taxon>
        <taxon>Bacillota</taxon>
        <taxon>Bacilli</taxon>
        <taxon>Lactobacillales</taxon>
        <taxon>Streptococcaceae</taxon>
        <taxon>Streptococcus</taxon>
        <taxon>Streptococcus anginosus group</taxon>
    </lineage>
</organism>
<dbReference type="EMBL" id="QRWZ01000001">
    <property type="protein sequence ID" value="RGT62654.1"/>
    <property type="molecule type" value="Genomic_DNA"/>
</dbReference>
<reference evidence="1 4" key="2">
    <citation type="submission" date="2022-10" db="EMBL/GenBank/DDBJ databases">
        <title>Comparative genomic study of S. anginosus.</title>
        <authorList>
            <person name="Prasad A."/>
            <person name="Ene A."/>
            <person name="Jablonska S."/>
            <person name="Du J."/>
            <person name="Wolfe A.J."/>
            <person name="Putonti C."/>
        </authorList>
    </citation>
    <scope>NUCLEOTIDE SEQUENCE [LARGE SCALE GENOMIC DNA]</scope>
    <source>
        <strain evidence="1 4">UMB9231</strain>
    </source>
</reference>
<accession>A0A412PQ81</accession>
<proteinExistence type="predicted"/>
<dbReference type="Proteomes" id="UP001526076">
    <property type="component" value="Unassembled WGS sequence"/>
</dbReference>
<protein>
    <recommendedName>
        <fullName evidence="5">YolD-like protein</fullName>
    </recommendedName>
</protein>
<reference evidence="2 3" key="1">
    <citation type="submission" date="2018-08" db="EMBL/GenBank/DDBJ databases">
        <title>A genome reference for cultivated species of the human gut microbiota.</title>
        <authorList>
            <person name="Zou Y."/>
            <person name="Xue W."/>
            <person name="Luo G."/>
        </authorList>
    </citation>
    <scope>NUCLEOTIDE SEQUENCE [LARGE SCALE GENOMIC DNA]</scope>
    <source>
        <strain evidence="2 3">AF18-38</strain>
    </source>
</reference>
<keyword evidence="4" id="KW-1185">Reference proteome</keyword>
<sequence length="122" mass="14047">MIDRSYLPFQSARDYQDVKMQKWMGFFLSEHTSALSDDDKHIEYVSDLSMKQELLLLSQSYANQLTIQVAITQNNALQHYIRTVPTLTTNEVILKTKNGHITIPLEQILSVTLDSEVHYESA</sequence>
<evidence type="ECO:0008006" key="5">
    <source>
        <dbReference type="Google" id="ProtNLM"/>
    </source>
</evidence>
<gene>
    <name evidence="2" type="ORF">DWX18_00650</name>
    <name evidence="1" type="ORF">OJ597_07275</name>
</gene>
<dbReference type="Proteomes" id="UP000284046">
    <property type="component" value="Unassembled WGS sequence"/>
</dbReference>
<name>A0A412PQ81_STRAP</name>
<evidence type="ECO:0000313" key="2">
    <source>
        <dbReference type="EMBL" id="RGT62654.1"/>
    </source>
</evidence>
<dbReference type="RefSeq" id="WP_003069309.1">
    <property type="nucleotide sequence ID" value="NZ_JADPAS010000001.1"/>
</dbReference>
<evidence type="ECO:0000313" key="3">
    <source>
        <dbReference type="Proteomes" id="UP000284046"/>
    </source>
</evidence>
<evidence type="ECO:0000313" key="4">
    <source>
        <dbReference type="Proteomes" id="UP001526076"/>
    </source>
</evidence>
<dbReference type="EMBL" id="JAPAHU010000011">
    <property type="protein sequence ID" value="MCW1042242.1"/>
    <property type="molecule type" value="Genomic_DNA"/>
</dbReference>
<evidence type="ECO:0000313" key="1">
    <source>
        <dbReference type="EMBL" id="MCW1042242.1"/>
    </source>
</evidence>